<keyword evidence="16" id="KW-0456">Lyase</keyword>
<dbReference type="AlphaFoldDB" id="A0A1G8EZU6"/>
<feature type="site" description="Electron transfer via tryptophanyl radical" evidence="13">
    <location>
        <position position="310"/>
    </location>
</feature>
<dbReference type="InterPro" id="IPR005101">
    <property type="entry name" value="Cryptochr/Photolyase_FAD-bd"/>
</dbReference>
<dbReference type="InterPro" id="IPR002081">
    <property type="entry name" value="Cryptochrome/DNA_photolyase_1"/>
</dbReference>
<proteinExistence type="inferred from homology"/>
<dbReference type="PANTHER" id="PTHR11455">
    <property type="entry name" value="CRYPTOCHROME"/>
    <property type="match status" value="1"/>
</dbReference>
<evidence type="ECO:0000256" key="12">
    <source>
        <dbReference type="PIRSR" id="PIRSR602081-1"/>
    </source>
</evidence>
<evidence type="ECO:0000256" key="8">
    <source>
        <dbReference type="ARBA" id="ARBA00031671"/>
    </source>
</evidence>
<dbReference type="GO" id="GO:0009416">
    <property type="term" value="P:response to light stimulus"/>
    <property type="evidence" value="ECO:0007669"/>
    <property type="project" value="TreeGrafter"/>
</dbReference>
<dbReference type="Pfam" id="PF03441">
    <property type="entry name" value="FAD_binding_7"/>
    <property type="match status" value="1"/>
</dbReference>
<evidence type="ECO:0000256" key="9">
    <source>
        <dbReference type="ARBA" id="ARBA00033999"/>
    </source>
</evidence>
<dbReference type="FunFam" id="1.10.579.10:FF:000003">
    <property type="entry name" value="Deoxyribodipyrimidine photo-lyase"/>
    <property type="match status" value="1"/>
</dbReference>
<dbReference type="SUPFAM" id="SSF48173">
    <property type="entry name" value="Cryptochrome/photolyase FAD-binding domain"/>
    <property type="match status" value="1"/>
</dbReference>
<dbReference type="InterPro" id="IPR036155">
    <property type="entry name" value="Crypto/Photolyase_N_sf"/>
</dbReference>
<dbReference type="GO" id="GO:0003904">
    <property type="term" value="F:deoxyribodipyrimidine photo-lyase activity"/>
    <property type="evidence" value="ECO:0007669"/>
    <property type="project" value="UniProtKB-EC"/>
</dbReference>
<sequence length="481" mass="54591">MQLIWLRSDLRVHDNTALSAAMEQGPTLAVYMISPEQWHSHDDAPCKVDFWLRNLAALKIELQALNVPLVIVHAATWDKAPKALLTLCTTHGIEQVHVNEEYGVNETRRDEDVAAALDKHGIGFHSHLDQLFFKPGSVLTKSGGYFKVFTQFRKVCYARLHYSVPAVVRLPGKQSALHIKSDDVPEQVTGFATPSDALRALWPAGESEARRRLEAFTDEQVHYYQDERDFPAKPGTSQLSAYLAAGVVSPRQCLHAALRSNNGEFETGNAGSVTWINELLWREFYKHVLVGFPRVSRHRAFRPETEALKWRHAPKDLEAWQQGRTGLPIIDAAMRQLLETGWMHNRLRMIVAMYLTKNLLIDWREGERFFMQHLIDGDLAANNGGWQWSSSTGTDASPYFRIFNPQSQSERFDPEGRFIKTWIPELADLNKRDIHNPSALGGLFGVADYPAPIVDLKSSRERALTAFKSLPHRQAETQDHE</sequence>
<dbReference type="NCBIfam" id="NF007955">
    <property type="entry name" value="PRK10674.1"/>
    <property type="match status" value="1"/>
</dbReference>
<comment type="similarity">
    <text evidence="14">Belongs to the DNA photolyase family.</text>
</comment>
<dbReference type="InterPro" id="IPR018394">
    <property type="entry name" value="DNA_photolyase_1_CS_C"/>
</dbReference>
<feature type="site" description="Electron transfer via tryptophanyl radical" evidence="13">
    <location>
        <position position="363"/>
    </location>
</feature>
<name>A0A1G8EZU6_9PSED</name>
<organism evidence="16 17">
    <name type="scientific">Pseudomonas abietaniphila</name>
    <dbReference type="NCBI Taxonomy" id="89065"/>
    <lineage>
        <taxon>Bacteria</taxon>
        <taxon>Pseudomonadati</taxon>
        <taxon>Pseudomonadota</taxon>
        <taxon>Gammaproteobacteria</taxon>
        <taxon>Pseudomonadales</taxon>
        <taxon>Pseudomonadaceae</taxon>
        <taxon>Pseudomonas</taxon>
    </lineage>
</organism>
<evidence type="ECO:0000256" key="2">
    <source>
        <dbReference type="ARBA" id="ARBA00005862"/>
    </source>
</evidence>
<keyword evidence="6 12" id="KW-0274">FAD</keyword>
<keyword evidence="7 14" id="KW-0157">Chromophore</keyword>
<dbReference type="Proteomes" id="UP000182894">
    <property type="component" value="Unassembled WGS sequence"/>
</dbReference>
<comment type="cofactor">
    <cofactor evidence="12">
        <name>FAD</name>
        <dbReference type="ChEBI" id="CHEBI:57692"/>
    </cofactor>
    <text evidence="12">Binds 1 FAD per subunit.</text>
</comment>
<dbReference type="Gene3D" id="3.40.50.620">
    <property type="entry name" value="HUPs"/>
    <property type="match status" value="1"/>
</dbReference>
<protein>
    <recommendedName>
        <fullName evidence="4">Deoxyribodipyrimidine photo-lyase</fullName>
        <ecNumber evidence="3">4.1.99.3</ecNumber>
    </recommendedName>
    <alternativeName>
        <fullName evidence="8">DNA photolyase</fullName>
    </alternativeName>
    <alternativeName>
        <fullName evidence="11">Photoreactivating enzyme</fullName>
    </alternativeName>
</protein>
<evidence type="ECO:0000313" key="16">
    <source>
        <dbReference type="EMBL" id="SDH75411.1"/>
    </source>
</evidence>
<evidence type="ECO:0000256" key="13">
    <source>
        <dbReference type="PIRSR" id="PIRSR602081-2"/>
    </source>
</evidence>
<dbReference type="Pfam" id="PF00875">
    <property type="entry name" value="DNA_photolyase"/>
    <property type="match status" value="1"/>
</dbReference>
<comment type="catalytic activity">
    <reaction evidence="9">
        <text>cyclobutadipyrimidine (in DNA) = 2 pyrimidine residues (in DNA).</text>
        <dbReference type="EC" id="4.1.99.3"/>
    </reaction>
</comment>
<feature type="binding site" evidence="12">
    <location>
        <begin position="376"/>
        <end position="378"/>
    </location>
    <ligand>
        <name>FAD</name>
        <dbReference type="ChEBI" id="CHEBI:57692"/>
    </ligand>
</feature>
<evidence type="ECO:0000259" key="15">
    <source>
        <dbReference type="PROSITE" id="PS51645"/>
    </source>
</evidence>
<dbReference type="PROSITE" id="PS00394">
    <property type="entry name" value="DNA_PHOTOLYASES_1_1"/>
    <property type="match status" value="1"/>
</dbReference>
<gene>
    <name evidence="16" type="ORF">SAMN05216605_10844</name>
</gene>
<evidence type="ECO:0000256" key="1">
    <source>
        <dbReference type="ARBA" id="ARBA00001932"/>
    </source>
</evidence>
<comment type="cofactor">
    <cofactor evidence="1">
        <name>(6R)-5,10-methylene-5,6,7,8-tetrahydrofolate</name>
        <dbReference type="ChEBI" id="CHEBI:15636"/>
    </cofactor>
</comment>
<evidence type="ECO:0000256" key="5">
    <source>
        <dbReference type="ARBA" id="ARBA00022630"/>
    </source>
</evidence>
<dbReference type="GO" id="GO:0071949">
    <property type="term" value="F:FAD binding"/>
    <property type="evidence" value="ECO:0007669"/>
    <property type="project" value="TreeGrafter"/>
</dbReference>
<accession>A0A1G8EZU6</accession>
<keyword evidence="17" id="KW-1185">Reference proteome</keyword>
<dbReference type="RefSeq" id="WP_074753548.1">
    <property type="nucleotide sequence ID" value="NZ_FNCO01000008.1"/>
</dbReference>
<dbReference type="SUPFAM" id="SSF52425">
    <property type="entry name" value="Cryptochrome/photolyase, N-terminal domain"/>
    <property type="match status" value="1"/>
</dbReference>
<dbReference type="InterPro" id="IPR014729">
    <property type="entry name" value="Rossmann-like_a/b/a_fold"/>
</dbReference>
<dbReference type="GO" id="GO:0003677">
    <property type="term" value="F:DNA binding"/>
    <property type="evidence" value="ECO:0007669"/>
    <property type="project" value="TreeGrafter"/>
</dbReference>
<evidence type="ECO:0000256" key="6">
    <source>
        <dbReference type="ARBA" id="ARBA00022827"/>
    </source>
</evidence>
<dbReference type="STRING" id="89065.SAMN05216605_10844"/>
<feature type="domain" description="Photolyase/cryptochrome alpha/beta" evidence="15">
    <location>
        <begin position="1"/>
        <end position="132"/>
    </location>
</feature>
<dbReference type="Gene3D" id="1.25.40.80">
    <property type="match status" value="1"/>
</dbReference>
<dbReference type="Gene3D" id="1.10.579.10">
    <property type="entry name" value="DNA Cyclobutane Dipyrimidine Photolyase, subunit A, domain 3"/>
    <property type="match status" value="1"/>
</dbReference>
<comment type="function">
    <text evidence="10">Involved in repair of UV radiation-induced DNA damage. Catalyzes the light-dependent monomerization (300-600 nm) of cyclobutyl pyrimidine dimers (in cis-syn configuration), which are formed between adjacent bases on the same DNA strand upon exposure to ultraviolet radiation.</text>
</comment>
<dbReference type="EMBL" id="FNCO01000008">
    <property type="protein sequence ID" value="SDH75411.1"/>
    <property type="molecule type" value="Genomic_DNA"/>
</dbReference>
<feature type="binding site" evidence="12">
    <location>
        <begin position="236"/>
        <end position="240"/>
    </location>
    <ligand>
        <name>FAD</name>
        <dbReference type="ChEBI" id="CHEBI:57692"/>
    </ligand>
</feature>
<reference evidence="17" key="1">
    <citation type="submission" date="2016-10" db="EMBL/GenBank/DDBJ databases">
        <authorList>
            <person name="Varghese N."/>
            <person name="Submissions S."/>
        </authorList>
    </citation>
    <scope>NUCLEOTIDE SEQUENCE [LARGE SCALE GENOMIC DNA]</scope>
    <source>
        <strain evidence="17">ATCC 700689</strain>
    </source>
</reference>
<dbReference type="InterPro" id="IPR006050">
    <property type="entry name" value="DNA_photolyase_N"/>
</dbReference>
<dbReference type="OrthoDB" id="9772484at2"/>
<dbReference type="PANTHER" id="PTHR11455:SF9">
    <property type="entry name" value="CRYPTOCHROME CIRCADIAN CLOCK 5 ISOFORM X1"/>
    <property type="match status" value="1"/>
</dbReference>
<feature type="binding site" evidence="12">
    <location>
        <position position="224"/>
    </location>
    <ligand>
        <name>FAD</name>
        <dbReference type="ChEBI" id="CHEBI:57692"/>
    </ligand>
</feature>
<evidence type="ECO:0000256" key="7">
    <source>
        <dbReference type="ARBA" id="ARBA00022991"/>
    </source>
</evidence>
<comment type="similarity">
    <text evidence="2">Belongs to the DNA photolyase class-1 family.</text>
</comment>
<evidence type="ECO:0000256" key="3">
    <source>
        <dbReference type="ARBA" id="ARBA00013149"/>
    </source>
</evidence>
<keyword evidence="5 12" id="KW-0285">Flavoprotein</keyword>
<dbReference type="InterPro" id="IPR036134">
    <property type="entry name" value="Crypto/Photolyase_FAD-like_sf"/>
</dbReference>
<evidence type="ECO:0000256" key="11">
    <source>
        <dbReference type="ARBA" id="ARBA00083107"/>
    </source>
</evidence>
<evidence type="ECO:0000313" key="17">
    <source>
        <dbReference type="Proteomes" id="UP000182894"/>
    </source>
</evidence>
<feature type="binding site" evidence="12">
    <location>
        <position position="275"/>
    </location>
    <ligand>
        <name>FAD</name>
        <dbReference type="ChEBI" id="CHEBI:57692"/>
    </ligand>
</feature>
<dbReference type="EC" id="4.1.99.3" evidence="3"/>
<dbReference type="PROSITE" id="PS51645">
    <property type="entry name" value="PHR_CRY_ALPHA_BETA"/>
    <property type="match status" value="1"/>
</dbReference>
<evidence type="ECO:0000256" key="4">
    <source>
        <dbReference type="ARBA" id="ARBA00014046"/>
    </source>
</evidence>
<feature type="binding site" evidence="12">
    <location>
        <begin position="278"/>
        <end position="285"/>
    </location>
    <ligand>
        <name>FAD</name>
        <dbReference type="ChEBI" id="CHEBI:57692"/>
    </ligand>
</feature>
<feature type="site" description="Electron transfer via tryptophanyl radical" evidence="13">
    <location>
        <position position="386"/>
    </location>
</feature>
<dbReference type="GO" id="GO:0000719">
    <property type="term" value="P:photoreactive repair"/>
    <property type="evidence" value="ECO:0007669"/>
    <property type="project" value="UniProtKB-ARBA"/>
</dbReference>
<dbReference type="PRINTS" id="PR00147">
    <property type="entry name" value="DNAPHOTLYASE"/>
</dbReference>
<evidence type="ECO:0000256" key="10">
    <source>
        <dbReference type="ARBA" id="ARBA00059220"/>
    </source>
</evidence>
<evidence type="ECO:0000256" key="14">
    <source>
        <dbReference type="RuleBase" id="RU004182"/>
    </source>
</evidence>